<evidence type="ECO:0000259" key="11">
    <source>
        <dbReference type="Pfam" id="PF01699"/>
    </source>
</evidence>
<keyword evidence="8 9" id="KW-0472">Membrane</keyword>
<sequence>MGLLYCFLGVAIIADIFMGSIEKITSKTRKVYLTSEKEDEPEVIEVRIWSDAVANLTLMALGSSAPEILLSIIEIIGNDFRAGDLGPGTIVGSAAFNLFIISAVCVMFIPKGEIRRIKDIKRRKLRSVLGESGYESHLFPRSPTPWCSGTMRALGSARSPSARVRIMSTVFAVTTVFSVVAYLWLLIIVVAVSPGVVEVWEAVVTLVMFPSLVLIAWLAEKNFFGVPNKTDTSKQIELGNFQPGESKSSVPVSPVPVFCVSYVCC</sequence>
<dbReference type="GO" id="GO:0030424">
    <property type="term" value="C:axon"/>
    <property type="evidence" value="ECO:0007669"/>
    <property type="project" value="TreeGrafter"/>
</dbReference>
<dbReference type="GO" id="GO:0042383">
    <property type="term" value="C:sarcolemma"/>
    <property type="evidence" value="ECO:0007669"/>
    <property type="project" value="TreeGrafter"/>
</dbReference>
<dbReference type="Proteomes" id="UP000324222">
    <property type="component" value="Unassembled WGS sequence"/>
</dbReference>
<dbReference type="Pfam" id="PF01699">
    <property type="entry name" value="Na_Ca_ex"/>
    <property type="match status" value="1"/>
</dbReference>
<comment type="subcellular location">
    <subcellularLocation>
        <location evidence="1">Endomembrane system</location>
        <topology evidence="1">Multi-pass membrane protein</topology>
    </subcellularLocation>
</comment>
<dbReference type="GO" id="GO:0098703">
    <property type="term" value="P:calcium ion import across plasma membrane"/>
    <property type="evidence" value="ECO:0007669"/>
    <property type="project" value="TreeGrafter"/>
</dbReference>
<evidence type="ECO:0000256" key="6">
    <source>
        <dbReference type="ARBA" id="ARBA00022989"/>
    </source>
</evidence>
<evidence type="ECO:0000256" key="4">
    <source>
        <dbReference type="ARBA" id="ARBA00022568"/>
    </source>
</evidence>
<evidence type="ECO:0000256" key="8">
    <source>
        <dbReference type="ARBA" id="ARBA00023136"/>
    </source>
</evidence>
<accession>A0A5B7D350</accession>
<dbReference type="GO" id="GO:0012505">
    <property type="term" value="C:endomembrane system"/>
    <property type="evidence" value="ECO:0007669"/>
    <property type="project" value="UniProtKB-SubCell"/>
</dbReference>
<feature type="chain" id="PRO_5023117555" evidence="10">
    <location>
        <begin position="19"/>
        <end position="265"/>
    </location>
</feature>
<dbReference type="InterPro" id="IPR044880">
    <property type="entry name" value="NCX_ion-bd_dom_sf"/>
</dbReference>
<dbReference type="EMBL" id="VSRR010000474">
    <property type="protein sequence ID" value="MPC16050.1"/>
    <property type="molecule type" value="Genomic_DNA"/>
</dbReference>
<name>A0A5B7D350_PORTR</name>
<dbReference type="GO" id="GO:0098794">
    <property type="term" value="C:postsynapse"/>
    <property type="evidence" value="ECO:0007669"/>
    <property type="project" value="TreeGrafter"/>
</dbReference>
<keyword evidence="3" id="KW-0050">Antiport</keyword>
<keyword evidence="4" id="KW-0109">Calcium transport</keyword>
<proteinExistence type="predicted"/>
<protein>
    <submittedName>
        <fullName evidence="12">Sodium/calcium exchanger 2</fullName>
    </submittedName>
</protein>
<feature type="transmembrane region" description="Helical" evidence="9">
    <location>
        <begin position="90"/>
        <end position="109"/>
    </location>
</feature>
<evidence type="ECO:0000256" key="5">
    <source>
        <dbReference type="ARBA" id="ARBA00022692"/>
    </source>
</evidence>
<evidence type="ECO:0000256" key="10">
    <source>
        <dbReference type="SAM" id="SignalP"/>
    </source>
</evidence>
<evidence type="ECO:0000256" key="3">
    <source>
        <dbReference type="ARBA" id="ARBA00022449"/>
    </source>
</evidence>
<keyword evidence="7" id="KW-0406">Ion transport</keyword>
<gene>
    <name evidence="12" type="primary">SLC8A2</name>
    <name evidence="12" type="ORF">E2C01_008861</name>
</gene>
<dbReference type="PANTHER" id="PTHR11878">
    <property type="entry name" value="SODIUM/CALCIUM EXCHANGER"/>
    <property type="match status" value="1"/>
</dbReference>
<dbReference type="AlphaFoldDB" id="A0A5B7D350"/>
<feature type="transmembrane region" description="Helical" evidence="9">
    <location>
        <begin position="166"/>
        <end position="193"/>
    </location>
</feature>
<evidence type="ECO:0000313" key="12">
    <source>
        <dbReference type="EMBL" id="MPC16050.1"/>
    </source>
</evidence>
<feature type="domain" description="Sodium/calcium exchanger membrane region" evidence="11">
    <location>
        <begin position="2"/>
        <end position="118"/>
    </location>
</feature>
<keyword evidence="5 9" id="KW-0812">Transmembrane</keyword>
<reference evidence="12 13" key="1">
    <citation type="submission" date="2019-05" db="EMBL/GenBank/DDBJ databases">
        <title>Another draft genome of Portunus trituberculatus and its Hox gene families provides insights of decapod evolution.</title>
        <authorList>
            <person name="Jeong J.-H."/>
            <person name="Song I."/>
            <person name="Kim S."/>
            <person name="Choi T."/>
            <person name="Kim D."/>
            <person name="Ryu S."/>
            <person name="Kim W."/>
        </authorList>
    </citation>
    <scope>NUCLEOTIDE SEQUENCE [LARGE SCALE GENOMIC DNA]</scope>
    <source>
        <tissue evidence="12">Muscle</tissue>
    </source>
</reference>
<keyword evidence="4" id="KW-0106">Calcium</keyword>
<evidence type="ECO:0000256" key="2">
    <source>
        <dbReference type="ARBA" id="ARBA00022448"/>
    </source>
</evidence>
<evidence type="ECO:0000313" key="13">
    <source>
        <dbReference type="Proteomes" id="UP000324222"/>
    </source>
</evidence>
<evidence type="ECO:0000256" key="7">
    <source>
        <dbReference type="ARBA" id="ARBA00023065"/>
    </source>
</evidence>
<dbReference type="OrthoDB" id="162894at2759"/>
<keyword evidence="2" id="KW-0813">Transport</keyword>
<dbReference type="GO" id="GO:0005432">
    <property type="term" value="F:calcium:sodium antiporter activity"/>
    <property type="evidence" value="ECO:0007669"/>
    <property type="project" value="TreeGrafter"/>
</dbReference>
<evidence type="ECO:0000256" key="1">
    <source>
        <dbReference type="ARBA" id="ARBA00004127"/>
    </source>
</evidence>
<dbReference type="Gene3D" id="1.20.1420.30">
    <property type="entry name" value="NCX, central ion-binding region"/>
    <property type="match status" value="1"/>
</dbReference>
<evidence type="ECO:0000256" key="9">
    <source>
        <dbReference type="SAM" id="Phobius"/>
    </source>
</evidence>
<dbReference type="InterPro" id="IPR051171">
    <property type="entry name" value="CaCA"/>
</dbReference>
<dbReference type="InterPro" id="IPR004837">
    <property type="entry name" value="NaCa_Exmemb"/>
</dbReference>
<feature type="signal peptide" evidence="10">
    <location>
        <begin position="1"/>
        <end position="18"/>
    </location>
</feature>
<dbReference type="PANTHER" id="PTHR11878:SF76">
    <property type="entry name" value="CALX-BETA DOMAIN-CONTAINING PROTEIN"/>
    <property type="match status" value="1"/>
</dbReference>
<keyword evidence="13" id="KW-1185">Reference proteome</keyword>
<feature type="transmembrane region" description="Helical" evidence="9">
    <location>
        <begin position="199"/>
        <end position="219"/>
    </location>
</feature>
<comment type="caution">
    <text evidence="12">The sequence shown here is derived from an EMBL/GenBank/DDBJ whole genome shotgun (WGS) entry which is preliminary data.</text>
</comment>
<keyword evidence="6 9" id="KW-1133">Transmembrane helix</keyword>
<keyword evidence="10" id="KW-0732">Signal</keyword>
<organism evidence="12 13">
    <name type="scientific">Portunus trituberculatus</name>
    <name type="common">Swimming crab</name>
    <name type="synonym">Neptunus trituberculatus</name>
    <dbReference type="NCBI Taxonomy" id="210409"/>
    <lineage>
        <taxon>Eukaryota</taxon>
        <taxon>Metazoa</taxon>
        <taxon>Ecdysozoa</taxon>
        <taxon>Arthropoda</taxon>
        <taxon>Crustacea</taxon>
        <taxon>Multicrustacea</taxon>
        <taxon>Malacostraca</taxon>
        <taxon>Eumalacostraca</taxon>
        <taxon>Eucarida</taxon>
        <taxon>Decapoda</taxon>
        <taxon>Pleocyemata</taxon>
        <taxon>Brachyura</taxon>
        <taxon>Eubrachyura</taxon>
        <taxon>Portunoidea</taxon>
        <taxon>Portunidae</taxon>
        <taxon>Portuninae</taxon>
        <taxon>Portunus</taxon>
    </lineage>
</organism>